<gene>
    <name evidence="2" type="ORF">K493DRAFT_249024</name>
</gene>
<dbReference type="EMBL" id="MCFE01001182">
    <property type="protein sequence ID" value="ORX64721.1"/>
    <property type="molecule type" value="Genomic_DNA"/>
</dbReference>
<dbReference type="InParanoid" id="A0A1Y1VTV0"/>
<evidence type="ECO:0000256" key="1">
    <source>
        <dbReference type="SAM" id="Phobius"/>
    </source>
</evidence>
<accession>A0A1Y1VTV0</accession>
<reference evidence="2 3" key="1">
    <citation type="submission" date="2016-07" db="EMBL/GenBank/DDBJ databases">
        <title>Pervasive Adenine N6-methylation of Active Genes in Fungi.</title>
        <authorList>
            <consortium name="DOE Joint Genome Institute"/>
            <person name="Mondo S.J."/>
            <person name="Dannebaum R.O."/>
            <person name="Kuo R.C."/>
            <person name="Labutti K."/>
            <person name="Haridas S."/>
            <person name="Kuo A."/>
            <person name="Salamov A."/>
            <person name="Ahrendt S.R."/>
            <person name="Lipzen A."/>
            <person name="Sullivan W."/>
            <person name="Andreopoulos W.B."/>
            <person name="Clum A."/>
            <person name="Lindquist E."/>
            <person name="Daum C."/>
            <person name="Ramamoorthy G.K."/>
            <person name="Gryganskyi A."/>
            <person name="Culley D."/>
            <person name="Magnuson J.K."/>
            <person name="James T.Y."/>
            <person name="O'Malley M.A."/>
            <person name="Stajich J.E."/>
            <person name="Spatafora J.W."/>
            <person name="Visel A."/>
            <person name="Grigoriev I.V."/>
        </authorList>
    </citation>
    <scope>NUCLEOTIDE SEQUENCE [LARGE SCALE GENOMIC DNA]</scope>
    <source>
        <strain evidence="2 3">CBS 931.73</strain>
    </source>
</reference>
<keyword evidence="1" id="KW-1133">Transmembrane helix</keyword>
<protein>
    <submittedName>
        <fullName evidence="2">Uncharacterized protein</fullName>
    </submittedName>
</protein>
<sequence length="98" mass="11022">MAGGSNQSSLRYGLAKGLLSVAIIFTINYKSYQLGKDKAPDQTDSHTGGCDSLSNLQTNWMKILHVNMWDHITSMNSFNMGFSAANYYIKVYWQEAFQ</sequence>
<evidence type="ECO:0000313" key="2">
    <source>
        <dbReference type="EMBL" id="ORX64721.1"/>
    </source>
</evidence>
<name>A0A1Y1VTV0_9FUNG</name>
<feature type="transmembrane region" description="Helical" evidence="1">
    <location>
        <begin position="12"/>
        <end position="29"/>
    </location>
</feature>
<organism evidence="2 3">
    <name type="scientific">Basidiobolus meristosporus CBS 931.73</name>
    <dbReference type="NCBI Taxonomy" id="1314790"/>
    <lineage>
        <taxon>Eukaryota</taxon>
        <taxon>Fungi</taxon>
        <taxon>Fungi incertae sedis</taxon>
        <taxon>Zoopagomycota</taxon>
        <taxon>Entomophthoromycotina</taxon>
        <taxon>Basidiobolomycetes</taxon>
        <taxon>Basidiobolales</taxon>
        <taxon>Basidiobolaceae</taxon>
        <taxon>Basidiobolus</taxon>
    </lineage>
</organism>
<proteinExistence type="predicted"/>
<dbReference type="Proteomes" id="UP000193498">
    <property type="component" value="Unassembled WGS sequence"/>
</dbReference>
<keyword evidence="1" id="KW-0812">Transmembrane</keyword>
<comment type="caution">
    <text evidence="2">The sequence shown here is derived from an EMBL/GenBank/DDBJ whole genome shotgun (WGS) entry which is preliminary data.</text>
</comment>
<keyword evidence="3" id="KW-1185">Reference proteome</keyword>
<keyword evidence="1" id="KW-0472">Membrane</keyword>
<dbReference type="AlphaFoldDB" id="A0A1Y1VTV0"/>
<evidence type="ECO:0000313" key="3">
    <source>
        <dbReference type="Proteomes" id="UP000193498"/>
    </source>
</evidence>